<keyword evidence="3" id="KW-1185">Reference proteome</keyword>
<keyword evidence="1" id="KW-0472">Membrane</keyword>
<dbReference type="Proteomes" id="UP001630127">
    <property type="component" value="Unassembled WGS sequence"/>
</dbReference>
<keyword evidence="1" id="KW-0812">Transmembrane</keyword>
<evidence type="ECO:0000313" key="3">
    <source>
        <dbReference type="Proteomes" id="UP001630127"/>
    </source>
</evidence>
<evidence type="ECO:0000313" key="2">
    <source>
        <dbReference type="EMBL" id="KAL3509924.1"/>
    </source>
</evidence>
<dbReference type="AlphaFoldDB" id="A0ABD2YRB1"/>
<evidence type="ECO:0000256" key="1">
    <source>
        <dbReference type="SAM" id="Phobius"/>
    </source>
</evidence>
<keyword evidence="1" id="KW-1133">Transmembrane helix</keyword>
<protein>
    <submittedName>
        <fullName evidence="2">Uncharacterized protein</fullName>
    </submittedName>
</protein>
<proteinExistence type="predicted"/>
<accession>A0ABD2YRB1</accession>
<dbReference type="EMBL" id="JBJUIK010000012">
    <property type="protein sequence ID" value="KAL3509924.1"/>
    <property type="molecule type" value="Genomic_DNA"/>
</dbReference>
<feature type="transmembrane region" description="Helical" evidence="1">
    <location>
        <begin position="54"/>
        <end position="75"/>
    </location>
</feature>
<comment type="caution">
    <text evidence="2">The sequence shown here is derived from an EMBL/GenBank/DDBJ whole genome shotgun (WGS) entry which is preliminary data.</text>
</comment>
<sequence length="78" mass="8145">MIRMSWRVMDSYGSCRCGLSVAGKGLLVAVLFGLLLPLPCRVAAAASHQFAAMAVRLWACGCYNAAVALLVTAGVGEK</sequence>
<gene>
    <name evidence="2" type="ORF">ACH5RR_029325</name>
</gene>
<name>A0ABD2YRB1_9GENT</name>
<organism evidence="2 3">
    <name type="scientific">Cinchona calisaya</name>
    <dbReference type="NCBI Taxonomy" id="153742"/>
    <lineage>
        <taxon>Eukaryota</taxon>
        <taxon>Viridiplantae</taxon>
        <taxon>Streptophyta</taxon>
        <taxon>Embryophyta</taxon>
        <taxon>Tracheophyta</taxon>
        <taxon>Spermatophyta</taxon>
        <taxon>Magnoliopsida</taxon>
        <taxon>eudicotyledons</taxon>
        <taxon>Gunneridae</taxon>
        <taxon>Pentapetalae</taxon>
        <taxon>asterids</taxon>
        <taxon>lamiids</taxon>
        <taxon>Gentianales</taxon>
        <taxon>Rubiaceae</taxon>
        <taxon>Cinchonoideae</taxon>
        <taxon>Cinchoneae</taxon>
        <taxon>Cinchona</taxon>
    </lineage>
</organism>
<reference evidence="2 3" key="1">
    <citation type="submission" date="2024-11" db="EMBL/GenBank/DDBJ databases">
        <title>A near-complete genome assembly of Cinchona calisaya.</title>
        <authorList>
            <person name="Lian D.C."/>
            <person name="Zhao X.W."/>
            <person name="Wei L."/>
        </authorList>
    </citation>
    <scope>NUCLEOTIDE SEQUENCE [LARGE SCALE GENOMIC DNA]</scope>
    <source>
        <tissue evidence="2">Nenye</tissue>
    </source>
</reference>